<dbReference type="InterPro" id="IPR006201">
    <property type="entry name" value="Neur_channel"/>
</dbReference>
<evidence type="ECO:0000256" key="5">
    <source>
        <dbReference type="SAM" id="Phobius"/>
    </source>
</evidence>
<dbReference type="GO" id="GO:0016020">
    <property type="term" value="C:membrane"/>
    <property type="evidence" value="ECO:0007669"/>
    <property type="project" value="UniProtKB-SubCell"/>
</dbReference>
<feature type="transmembrane region" description="Helical" evidence="5">
    <location>
        <begin position="266"/>
        <end position="284"/>
    </location>
</feature>
<proteinExistence type="predicted"/>
<evidence type="ECO:0000256" key="2">
    <source>
        <dbReference type="ARBA" id="ARBA00022692"/>
    </source>
</evidence>
<gene>
    <name evidence="8" type="primary">Acey_s0010.g896</name>
    <name evidence="8" type="synonym">Acey-lgc-32</name>
    <name evidence="8" type="ORF">Y032_0010g896</name>
</gene>
<feature type="transmembrane region" description="Helical" evidence="5">
    <location>
        <begin position="304"/>
        <end position="324"/>
    </location>
</feature>
<dbReference type="Pfam" id="PF02931">
    <property type="entry name" value="Neur_chan_LBD"/>
    <property type="match status" value="1"/>
</dbReference>
<accession>A0A016VGC1</accession>
<dbReference type="OrthoDB" id="5830690at2759"/>
<dbReference type="GO" id="GO:0004888">
    <property type="term" value="F:transmembrane signaling receptor activity"/>
    <property type="evidence" value="ECO:0007669"/>
    <property type="project" value="InterPro"/>
</dbReference>
<sequence>MCSDRNSCISTMLGRLLFATFLLDVLAEECTRDADIVRQILTGDQGAVQPAGKDGPLVVDVGLEVTSMTTVAHTNTMNVDVIITRTWNDPSLYFAHLQPCRPYVNLFSYRSNLWIPELSFPVSNGVHKHGITLQLSRDGTLVHSARMRQNIPCKTSALDYPFGNTTCTLVWRNEVNSRDNQQMKWDNNALTKPLGENDIEQVGDLILLKVRLNHNELFRQNGVFDELTAVFTFRRGHYKILLLFFLPSMLFITISWLSLSLGPMAITRSILIIGSLVLLLIHYYTNMAGLPETTGVTSIDVWKVFSIVFVVAILLELVVVTCMASMGRSTKWTSCCHRRRRKGMYELEPLYEELNDLRTRTTRRTCGCCRYSALFLDCISLWISAAVFVLFTLLFFTRGQMIIKWLNEINLKTLNTL</sequence>
<keyword evidence="3 5" id="KW-1133">Transmembrane helix</keyword>
<reference evidence="9" key="1">
    <citation type="journal article" date="2015" name="Nat. Genet.">
        <title>The genome and transcriptome of the zoonotic hookworm Ancylostoma ceylanicum identify infection-specific gene families.</title>
        <authorList>
            <person name="Schwarz E.M."/>
            <person name="Hu Y."/>
            <person name="Antoshechkin I."/>
            <person name="Miller M.M."/>
            <person name="Sternberg P.W."/>
            <person name="Aroian R.V."/>
        </authorList>
    </citation>
    <scope>NUCLEOTIDE SEQUENCE</scope>
    <source>
        <strain evidence="9">HY135</strain>
    </source>
</reference>
<evidence type="ECO:0000256" key="3">
    <source>
        <dbReference type="ARBA" id="ARBA00022989"/>
    </source>
</evidence>
<dbReference type="SUPFAM" id="SSF63712">
    <property type="entry name" value="Nicotinic receptor ligand binding domain-like"/>
    <property type="match status" value="1"/>
</dbReference>
<feature type="domain" description="Neurotransmitter-gated ion-channel ligand-binding" evidence="7">
    <location>
        <begin position="36"/>
        <end position="198"/>
    </location>
</feature>
<dbReference type="STRING" id="53326.A0A016VGC1"/>
<keyword evidence="2 5" id="KW-0812">Transmembrane</keyword>
<dbReference type="GO" id="GO:0005230">
    <property type="term" value="F:extracellular ligand-gated monoatomic ion channel activity"/>
    <property type="evidence" value="ECO:0007669"/>
    <property type="project" value="InterPro"/>
</dbReference>
<keyword evidence="4 5" id="KW-0472">Membrane</keyword>
<dbReference type="Gene3D" id="1.20.58.390">
    <property type="entry name" value="Neurotransmitter-gated ion-channel transmembrane domain"/>
    <property type="match status" value="1"/>
</dbReference>
<dbReference type="PANTHER" id="PTHR18945">
    <property type="entry name" value="NEUROTRANSMITTER GATED ION CHANNEL"/>
    <property type="match status" value="1"/>
</dbReference>
<evidence type="ECO:0000256" key="6">
    <source>
        <dbReference type="SAM" id="SignalP"/>
    </source>
</evidence>
<comment type="caution">
    <text evidence="8">The sequence shown here is derived from an EMBL/GenBank/DDBJ whole genome shotgun (WGS) entry which is preliminary data.</text>
</comment>
<dbReference type="Proteomes" id="UP000024635">
    <property type="component" value="Unassembled WGS sequence"/>
</dbReference>
<protein>
    <recommendedName>
        <fullName evidence="7">Neurotransmitter-gated ion-channel ligand-binding domain-containing protein</fullName>
    </recommendedName>
</protein>
<organism evidence="8 9">
    <name type="scientific">Ancylostoma ceylanicum</name>
    <dbReference type="NCBI Taxonomy" id="53326"/>
    <lineage>
        <taxon>Eukaryota</taxon>
        <taxon>Metazoa</taxon>
        <taxon>Ecdysozoa</taxon>
        <taxon>Nematoda</taxon>
        <taxon>Chromadorea</taxon>
        <taxon>Rhabditida</taxon>
        <taxon>Rhabditina</taxon>
        <taxon>Rhabditomorpha</taxon>
        <taxon>Strongyloidea</taxon>
        <taxon>Ancylostomatidae</taxon>
        <taxon>Ancylostomatinae</taxon>
        <taxon>Ancylostoma</taxon>
    </lineage>
</organism>
<feature type="chain" id="PRO_5001490632" description="Neurotransmitter-gated ion-channel ligand-binding domain-containing protein" evidence="6">
    <location>
        <begin position="28"/>
        <end position="417"/>
    </location>
</feature>
<dbReference type="InterPro" id="IPR006202">
    <property type="entry name" value="Neur_chan_lig-bd"/>
</dbReference>
<keyword evidence="6" id="KW-0732">Signal</keyword>
<dbReference type="EMBL" id="JARK01001346">
    <property type="protein sequence ID" value="EYC26664.1"/>
    <property type="molecule type" value="Genomic_DNA"/>
</dbReference>
<name>A0A016VGC1_9BILA</name>
<dbReference type="InterPro" id="IPR036734">
    <property type="entry name" value="Neur_chan_lig-bd_sf"/>
</dbReference>
<dbReference type="InterPro" id="IPR038050">
    <property type="entry name" value="Neuro_actylchol_rec"/>
</dbReference>
<dbReference type="InterPro" id="IPR036719">
    <property type="entry name" value="Neuro-gated_channel_TM_sf"/>
</dbReference>
<feature type="signal peptide" evidence="6">
    <location>
        <begin position="1"/>
        <end position="27"/>
    </location>
</feature>
<keyword evidence="9" id="KW-1185">Reference proteome</keyword>
<evidence type="ECO:0000313" key="8">
    <source>
        <dbReference type="EMBL" id="EYC26664.1"/>
    </source>
</evidence>
<feature type="transmembrane region" description="Helical" evidence="5">
    <location>
        <begin position="373"/>
        <end position="396"/>
    </location>
</feature>
<evidence type="ECO:0000256" key="4">
    <source>
        <dbReference type="ARBA" id="ARBA00023136"/>
    </source>
</evidence>
<evidence type="ECO:0000313" key="9">
    <source>
        <dbReference type="Proteomes" id="UP000024635"/>
    </source>
</evidence>
<feature type="transmembrane region" description="Helical" evidence="5">
    <location>
        <begin position="240"/>
        <end position="259"/>
    </location>
</feature>
<evidence type="ECO:0000259" key="7">
    <source>
        <dbReference type="Pfam" id="PF02931"/>
    </source>
</evidence>
<dbReference type="Gene3D" id="2.70.170.10">
    <property type="entry name" value="Neurotransmitter-gated ion-channel ligand-binding domain"/>
    <property type="match status" value="1"/>
</dbReference>
<evidence type="ECO:0000256" key="1">
    <source>
        <dbReference type="ARBA" id="ARBA00004141"/>
    </source>
</evidence>
<comment type="subcellular location">
    <subcellularLocation>
        <location evidence="1">Membrane</location>
        <topology evidence="1">Multi-pass membrane protein</topology>
    </subcellularLocation>
</comment>
<dbReference type="AlphaFoldDB" id="A0A016VGC1"/>
<dbReference type="SUPFAM" id="SSF90112">
    <property type="entry name" value="Neurotransmitter-gated ion-channel transmembrane pore"/>
    <property type="match status" value="1"/>
</dbReference>